<evidence type="ECO:0000313" key="3">
    <source>
        <dbReference type="Proteomes" id="UP001499951"/>
    </source>
</evidence>
<dbReference type="EMBL" id="BAAADD010000009">
    <property type="protein sequence ID" value="GAA0582237.1"/>
    <property type="molecule type" value="Genomic_DNA"/>
</dbReference>
<proteinExistence type="predicted"/>
<feature type="domain" description="Methyltransferase FkbM" evidence="1">
    <location>
        <begin position="214"/>
        <end position="360"/>
    </location>
</feature>
<dbReference type="Gene3D" id="3.40.50.150">
    <property type="entry name" value="Vaccinia Virus protein VP39"/>
    <property type="match status" value="1"/>
</dbReference>
<reference evidence="3" key="1">
    <citation type="journal article" date="2019" name="Int. J. Syst. Evol. Microbiol.">
        <title>The Global Catalogue of Microorganisms (GCM) 10K type strain sequencing project: providing services to taxonomists for standard genome sequencing and annotation.</title>
        <authorList>
            <consortium name="The Broad Institute Genomics Platform"/>
            <consortium name="The Broad Institute Genome Sequencing Center for Infectious Disease"/>
            <person name="Wu L."/>
            <person name="Ma J."/>
        </authorList>
    </citation>
    <scope>NUCLEOTIDE SEQUENCE [LARGE SCALE GENOMIC DNA]</scope>
    <source>
        <strain evidence="3">JCM 15089</strain>
    </source>
</reference>
<dbReference type="InterPro" id="IPR029063">
    <property type="entry name" value="SAM-dependent_MTases_sf"/>
</dbReference>
<dbReference type="NCBIfam" id="TIGR01444">
    <property type="entry name" value="fkbM_fam"/>
    <property type="match status" value="1"/>
</dbReference>
<dbReference type="SUPFAM" id="SSF53335">
    <property type="entry name" value="S-adenosyl-L-methionine-dependent methyltransferases"/>
    <property type="match status" value="1"/>
</dbReference>
<dbReference type="PANTHER" id="PTHR34203">
    <property type="entry name" value="METHYLTRANSFERASE, FKBM FAMILY PROTEIN"/>
    <property type="match status" value="1"/>
</dbReference>
<comment type="caution">
    <text evidence="2">The sequence shown here is derived from an EMBL/GenBank/DDBJ whole genome shotgun (WGS) entry which is preliminary data.</text>
</comment>
<dbReference type="PANTHER" id="PTHR34203:SF15">
    <property type="entry name" value="SLL1173 PROTEIN"/>
    <property type="match status" value="1"/>
</dbReference>
<gene>
    <name evidence="2" type="ORF">GCM10008942_33940</name>
</gene>
<accession>A0ABP3Q3F0</accession>
<dbReference type="Pfam" id="PF05050">
    <property type="entry name" value="Methyltransf_21"/>
    <property type="match status" value="1"/>
</dbReference>
<sequence>MNDRQVSAIAALLAEGRDGALQRERTAYAAIAGEFGDRMVLYAAGALGRRTLKGLRKVGIEPLAFCDNAKAIQGTMRDGLEVLSPEEAARRYGDNAVFVITVWRSTPDDRFQDRIRRLQALGCKVVTSFGPLFWRFPELFLPFFPADLPHRVHEQAEAVLAAGDIWADERSRVEYLAQLRWRLTMDFDMSDPAPEPIYFPEDIYRLTPDETFVDCGAYDGDTLKDFLARTGGAYAKIFAYEPDPANFAALCAYAATTPRPERIHAEACCVGARNGLVAFSALGNDNSVTGVGEGTMPCIALDEALRDEAPTLIKMDIEGYELEALEGLRTTIARHRPKLAISAYHIQDHLWKIPLLIRSLYPGYRLYLRAHLRDFYDLVCYAVP</sequence>
<dbReference type="InterPro" id="IPR052514">
    <property type="entry name" value="SAM-dependent_MTase"/>
</dbReference>
<name>A0ABP3Q3F0_9PROT</name>
<dbReference type="RefSeq" id="WP_166935267.1">
    <property type="nucleotide sequence ID" value="NZ_BAAADD010000009.1"/>
</dbReference>
<organism evidence="2 3">
    <name type="scientific">Rhizomicrobium electricum</name>
    <dbReference type="NCBI Taxonomy" id="480070"/>
    <lineage>
        <taxon>Bacteria</taxon>
        <taxon>Pseudomonadati</taxon>
        <taxon>Pseudomonadota</taxon>
        <taxon>Alphaproteobacteria</taxon>
        <taxon>Micropepsales</taxon>
        <taxon>Micropepsaceae</taxon>
        <taxon>Rhizomicrobium</taxon>
    </lineage>
</organism>
<evidence type="ECO:0000259" key="1">
    <source>
        <dbReference type="Pfam" id="PF05050"/>
    </source>
</evidence>
<evidence type="ECO:0000313" key="2">
    <source>
        <dbReference type="EMBL" id="GAA0582237.1"/>
    </source>
</evidence>
<dbReference type="Proteomes" id="UP001499951">
    <property type="component" value="Unassembled WGS sequence"/>
</dbReference>
<dbReference type="InterPro" id="IPR006342">
    <property type="entry name" value="FkbM_mtfrase"/>
</dbReference>
<keyword evidence="3" id="KW-1185">Reference proteome</keyword>
<dbReference type="Gene3D" id="3.40.50.720">
    <property type="entry name" value="NAD(P)-binding Rossmann-like Domain"/>
    <property type="match status" value="1"/>
</dbReference>
<protein>
    <recommendedName>
        <fullName evidence="1">Methyltransferase FkbM domain-containing protein</fullName>
    </recommendedName>
</protein>